<evidence type="ECO:0000313" key="3">
    <source>
        <dbReference type="Proteomes" id="UP001596356"/>
    </source>
</evidence>
<keyword evidence="1" id="KW-0812">Transmembrane</keyword>
<organism evidence="2 3">
    <name type="scientific">Branchiibius cervicis</name>
    <dbReference type="NCBI Taxonomy" id="908252"/>
    <lineage>
        <taxon>Bacteria</taxon>
        <taxon>Bacillati</taxon>
        <taxon>Actinomycetota</taxon>
        <taxon>Actinomycetes</taxon>
        <taxon>Micrococcales</taxon>
        <taxon>Dermacoccaceae</taxon>
        <taxon>Branchiibius</taxon>
    </lineage>
</organism>
<name>A0ABW2ARC3_9MICO</name>
<keyword evidence="1" id="KW-1133">Transmembrane helix</keyword>
<feature type="transmembrane region" description="Helical" evidence="1">
    <location>
        <begin position="131"/>
        <end position="152"/>
    </location>
</feature>
<keyword evidence="1" id="KW-0472">Membrane</keyword>
<dbReference type="RefSeq" id="WP_377820977.1">
    <property type="nucleotide sequence ID" value="NZ_JBHSWJ010000002.1"/>
</dbReference>
<dbReference type="Proteomes" id="UP001596356">
    <property type="component" value="Unassembled WGS sequence"/>
</dbReference>
<dbReference type="EMBL" id="JBHSWJ010000002">
    <property type="protein sequence ID" value="MFC6713318.1"/>
    <property type="molecule type" value="Genomic_DNA"/>
</dbReference>
<accession>A0ABW2ARC3</accession>
<keyword evidence="3" id="KW-1185">Reference proteome</keyword>
<comment type="caution">
    <text evidence="2">The sequence shown here is derived from an EMBL/GenBank/DDBJ whole genome shotgun (WGS) entry which is preliminary data.</text>
</comment>
<protein>
    <recommendedName>
        <fullName evidence="4">DUF1707 domain-containing protein</fullName>
    </recommendedName>
</protein>
<evidence type="ECO:0000313" key="2">
    <source>
        <dbReference type="EMBL" id="MFC6713318.1"/>
    </source>
</evidence>
<reference evidence="3" key="1">
    <citation type="journal article" date="2019" name="Int. J. Syst. Evol. Microbiol.">
        <title>The Global Catalogue of Microorganisms (GCM) 10K type strain sequencing project: providing services to taxonomists for standard genome sequencing and annotation.</title>
        <authorList>
            <consortium name="The Broad Institute Genomics Platform"/>
            <consortium name="The Broad Institute Genome Sequencing Center for Infectious Disease"/>
            <person name="Wu L."/>
            <person name="Ma J."/>
        </authorList>
    </citation>
    <scope>NUCLEOTIDE SEQUENCE [LARGE SCALE GENOMIC DNA]</scope>
    <source>
        <strain evidence="3">NBRC 106593</strain>
    </source>
</reference>
<gene>
    <name evidence="2" type="ORF">ACFQBT_05450</name>
</gene>
<evidence type="ECO:0000256" key="1">
    <source>
        <dbReference type="SAM" id="Phobius"/>
    </source>
</evidence>
<proteinExistence type="predicted"/>
<sequence length="203" mass="21743">MSDRIGRTEAKRLLGRTSLPEPTAAAKAEVDLAAHHLVHEASAGLPAAWAQRIADEADPRSADLRDALDQAVLGTDISARRPNWWAIVSAVQWAAFAVLVAAVVWLLAVAVLGLINLSIDVPRWLGVPAPFWLAGGGALVGMITAVLSRWLAGIGARRRAAATDRRLRAAIEQVAEQEVLAPVREVLDTHRTVRENLARAASE</sequence>
<evidence type="ECO:0008006" key="4">
    <source>
        <dbReference type="Google" id="ProtNLM"/>
    </source>
</evidence>
<feature type="transmembrane region" description="Helical" evidence="1">
    <location>
        <begin position="90"/>
        <end position="119"/>
    </location>
</feature>